<protein>
    <recommendedName>
        <fullName evidence="3">Translation initiation factor 6</fullName>
        <shortName evidence="3">aIF-6</shortName>
    </recommendedName>
</protein>
<reference evidence="4" key="1">
    <citation type="journal article" date="2020" name="mSystems">
        <title>Genome- and Community-Level Interaction Insights into Carbon Utilization and Element Cycling Functions of Hydrothermarchaeota in Hydrothermal Sediment.</title>
        <authorList>
            <person name="Zhou Z."/>
            <person name="Liu Y."/>
            <person name="Xu W."/>
            <person name="Pan J."/>
            <person name="Luo Z.H."/>
            <person name="Li M."/>
        </authorList>
    </citation>
    <scope>NUCLEOTIDE SEQUENCE [LARGE SCALE GENOMIC DNA]</scope>
    <source>
        <strain evidence="4">SpSt-1121</strain>
    </source>
</reference>
<evidence type="ECO:0000256" key="2">
    <source>
        <dbReference type="ARBA" id="ARBA00022917"/>
    </source>
</evidence>
<comment type="similarity">
    <text evidence="3">Belongs to the eIF-6 family.</text>
</comment>
<evidence type="ECO:0000313" key="4">
    <source>
        <dbReference type="EMBL" id="HHP81909.1"/>
    </source>
</evidence>
<keyword evidence="2 3" id="KW-0648">Protein biosynthesis</keyword>
<comment type="caution">
    <text evidence="4">The sequence shown here is derived from an EMBL/GenBank/DDBJ whole genome shotgun (WGS) entry which is preliminary data.</text>
</comment>
<evidence type="ECO:0000256" key="1">
    <source>
        <dbReference type="ARBA" id="ARBA00022540"/>
    </source>
</evidence>
<keyword evidence="1 3" id="KW-0396">Initiation factor</keyword>
<proteinExistence type="inferred from homology"/>
<dbReference type="Pfam" id="PF01912">
    <property type="entry name" value="eIF-6"/>
    <property type="match status" value="1"/>
</dbReference>
<dbReference type="GO" id="GO:0003743">
    <property type="term" value="F:translation initiation factor activity"/>
    <property type="evidence" value="ECO:0007669"/>
    <property type="project" value="UniProtKB-UniRule"/>
</dbReference>
<dbReference type="PANTHER" id="PTHR10784">
    <property type="entry name" value="TRANSLATION INITIATION FACTOR 6"/>
    <property type="match status" value="1"/>
</dbReference>
<dbReference type="GO" id="GO:0043022">
    <property type="term" value="F:ribosome binding"/>
    <property type="evidence" value="ECO:0007669"/>
    <property type="project" value="InterPro"/>
</dbReference>
<dbReference type="HAMAP" id="MF_00032">
    <property type="entry name" value="eIF_6"/>
    <property type="match status" value="1"/>
</dbReference>
<dbReference type="AlphaFoldDB" id="A0A7C5XMS1"/>
<name>A0A7C5XMS1_9CREN</name>
<accession>A0A7C5XMS1</accession>
<evidence type="ECO:0000256" key="3">
    <source>
        <dbReference type="HAMAP-Rule" id="MF_00032"/>
    </source>
</evidence>
<organism evidence="4">
    <name type="scientific">Ignisphaera aggregans</name>
    <dbReference type="NCBI Taxonomy" id="334771"/>
    <lineage>
        <taxon>Archaea</taxon>
        <taxon>Thermoproteota</taxon>
        <taxon>Thermoprotei</taxon>
        <taxon>Desulfurococcales</taxon>
        <taxon>Desulfurococcaceae</taxon>
        <taxon>Ignisphaera</taxon>
    </lineage>
</organism>
<dbReference type="SMART" id="SM00654">
    <property type="entry name" value="eIF6"/>
    <property type="match status" value="1"/>
</dbReference>
<sequence>MLIERISYRGNPNIGVYIFANDKIAIVPRDADPKFIQIIQGILQVPVAKTTIGDMGVVGILITGNNKGLVLPHIVKENEFKIIKDLFDGNIAVVKTRFTALGNICLANDFAAYINKQAYEELKTVVKDTLEVEVIEKGFIADIPTVGSAAYVNNIGGVVHPDASEEEVLFLSNLFRVRIDVGTVNFGVGFIKSGLAGNSYGLLVGAKTTGPEIMRLNKVFGGG</sequence>
<gene>
    <name evidence="3" type="primary">eif6</name>
    <name evidence="4" type="ORF">ENM84_04510</name>
</gene>
<dbReference type="Gene3D" id="3.75.10.10">
    <property type="entry name" value="L-arginine/glycine Amidinotransferase, Chain A"/>
    <property type="match status" value="1"/>
</dbReference>
<comment type="function">
    <text evidence="3">Binds to the 50S ribosomal subunit and prevents its association with the 30S ribosomal subunit to form the 70S initiation complex.</text>
</comment>
<dbReference type="PIRSF" id="PIRSF006413">
    <property type="entry name" value="IF-6"/>
    <property type="match status" value="1"/>
</dbReference>
<dbReference type="EMBL" id="DRZI01000192">
    <property type="protein sequence ID" value="HHP81909.1"/>
    <property type="molecule type" value="Genomic_DNA"/>
</dbReference>
<dbReference type="GO" id="GO:0042256">
    <property type="term" value="P:cytosolic ribosome assembly"/>
    <property type="evidence" value="ECO:0007669"/>
    <property type="project" value="InterPro"/>
</dbReference>
<dbReference type="SUPFAM" id="SSF55909">
    <property type="entry name" value="Pentein"/>
    <property type="match status" value="1"/>
</dbReference>
<dbReference type="NCBIfam" id="TIGR00323">
    <property type="entry name" value="eIF-6"/>
    <property type="match status" value="1"/>
</dbReference>
<dbReference type="InterPro" id="IPR002769">
    <property type="entry name" value="eIF6"/>
</dbReference>